<evidence type="ECO:0000313" key="2">
    <source>
        <dbReference type="Proteomes" id="UP000646827"/>
    </source>
</evidence>
<dbReference type="Proteomes" id="UP000646827">
    <property type="component" value="Unassembled WGS sequence"/>
</dbReference>
<gene>
    <name evidence="1" type="ORF">INT45_013673</name>
</gene>
<dbReference type="AlphaFoldDB" id="A0A8H7VNK5"/>
<dbReference type="OrthoDB" id="2287955at2759"/>
<reference evidence="1 2" key="1">
    <citation type="submission" date="2020-12" db="EMBL/GenBank/DDBJ databases">
        <title>Metabolic potential, ecology and presence of endohyphal bacteria is reflected in genomic diversity of Mucoromycotina.</title>
        <authorList>
            <person name="Muszewska A."/>
            <person name="Okrasinska A."/>
            <person name="Steczkiewicz K."/>
            <person name="Drgas O."/>
            <person name="Orlowska M."/>
            <person name="Perlinska-Lenart U."/>
            <person name="Aleksandrzak-Piekarczyk T."/>
            <person name="Szatraj K."/>
            <person name="Zielenkiewicz U."/>
            <person name="Pilsyk S."/>
            <person name="Malc E."/>
            <person name="Mieczkowski P."/>
            <person name="Kruszewska J.S."/>
            <person name="Biernat P."/>
            <person name="Pawlowska J."/>
        </authorList>
    </citation>
    <scope>NUCLEOTIDE SEQUENCE [LARGE SCALE GENOMIC DNA]</scope>
    <source>
        <strain evidence="1 2">CBS 142.35</strain>
    </source>
</reference>
<name>A0A8H7VNK5_9FUNG</name>
<dbReference type="EMBL" id="JAEPRB010000026">
    <property type="protein sequence ID" value="KAG2225562.1"/>
    <property type="molecule type" value="Genomic_DNA"/>
</dbReference>
<protein>
    <submittedName>
        <fullName evidence="1">Uncharacterized protein</fullName>
    </submittedName>
</protein>
<keyword evidence="2" id="KW-1185">Reference proteome</keyword>
<comment type="caution">
    <text evidence="1">The sequence shown here is derived from an EMBL/GenBank/DDBJ whole genome shotgun (WGS) entry which is preliminary data.</text>
</comment>
<accession>A0A8H7VNK5</accession>
<organism evidence="1 2">
    <name type="scientific">Circinella minor</name>
    <dbReference type="NCBI Taxonomy" id="1195481"/>
    <lineage>
        <taxon>Eukaryota</taxon>
        <taxon>Fungi</taxon>
        <taxon>Fungi incertae sedis</taxon>
        <taxon>Mucoromycota</taxon>
        <taxon>Mucoromycotina</taxon>
        <taxon>Mucoromycetes</taxon>
        <taxon>Mucorales</taxon>
        <taxon>Lichtheimiaceae</taxon>
        <taxon>Circinella</taxon>
    </lineage>
</organism>
<evidence type="ECO:0000313" key="1">
    <source>
        <dbReference type="EMBL" id="KAG2225562.1"/>
    </source>
</evidence>
<sequence>MRGFVPATVTTSGNFIQYIRMIGEFHTEIYENFNFHYRHREIRMRYFGAHRSALKMSVNLLIGVDEQNDLCISYSHNFRLNSLPFSDIQKKNVKIIDEQFVENDDDNLDMCHPYRPLLLMVTVGLDQTFRAVLARRTLVILTNESYTSIMCSVCHNRTVSLVHQIEICGYVQTIENKKNKKNYYTGNNRKGRKILWWCDEENNPLTRTSHCPDRVRAGLYRFQLDDF</sequence>
<proteinExistence type="predicted"/>